<feature type="region of interest" description="Disordered" evidence="2">
    <location>
        <begin position="896"/>
        <end position="924"/>
    </location>
</feature>
<comment type="caution">
    <text evidence="3">The sequence shown here is derived from an EMBL/GenBank/DDBJ whole genome shotgun (WGS) entry which is preliminary data.</text>
</comment>
<feature type="coiled-coil region" evidence="1">
    <location>
        <begin position="1074"/>
        <end position="1108"/>
    </location>
</feature>
<keyword evidence="4" id="KW-1185">Reference proteome</keyword>
<gene>
    <name evidence="3" type="ORF">ONZ51_g11457</name>
</gene>
<accession>A0AAD7X5F3</accession>
<feature type="compositionally biased region" description="Polar residues" evidence="2">
    <location>
        <begin position="1218"/>
        <end position="1230"/>
    </location>
</feature>
<dbReference type="Proteomes" id="UP001215151">
    <property type="component" value="Unassembled WGS sequence"/>
</dbReference>
<evidence type="ECO:0000256" key="1">
    <source>
        <dbReference type="SAM" id="Coils"/>
    </source>
</evidence>
<feature type="region of interest" description="Disordered" evidence="2">
    <location>
        <begin position="1126"/>
        <end position="1156"/>
    </location>
</feature>
<feature type="region of interest" description="Disordered" evidence="2">
    <location>
        <begin position="1174"/>
        <end position="1240"/>
    </location>
</feature>
<feature type="compositionally biased region" description="Low complexity" evidence="2">
    <location>
        <begin position="1179"/>
        <end position="1189"/>
    </location>
</feature>
<protein>
    <submittedName>
        <fullName evidence="3">Uncharacterized protein</fullName>
    </submittedName>
</protein>
<keyword evidence="1" id="KW-0175">Coiled coil</keyword>
<feature type="compositionally biased region" description="Polar residues" evidence="2">
    <location>
        <begin position="1141"/>
        <end position="1156"/>
    </location>
</feature>
<name>A0AAD7X5F3_9APHY</name>
<sequence>MSLPQPQAASVQTHIVEDVNDWASFCELSGTLRLLDSQPDAFSKDKLDACMFASALVVEHLHALFDAEERLPHLGRDPRTTIIGPFVMDVLKEVIPESEAHFDPLYARAIYPCQASMPAARWLLPHYGHATSILTYPISLPGGTSSSALSRSLGEGSLNDKQGSADDEPGSASQYGKEGNELTSLTYGSFCSSGALFDRYRRPLGNAHLLSRHGYSRDHALLAILCVATEDEIYDLLCSALMQRRAFGIRDVVIGFTFSPQRSHIQLVVGWLEDSASHACTDYSGPLIPALGFQVQVHVAHARPPRDGEQPAHVLGIFDLSRLPSSQALALFLISICSHLLASAHAASRQVADVDCPLRNADSGTWRIDLSHEVERNAARTCSLDPNRCVTKWLDHCMSAQSEDARLPHISHDNSPHIGEAPVAIATLLRGGSESAWSVAGLQPRYKGPDRFMELVADRGIAFDAFPTVFDKVGHVQENAVLKTAWNSLICPRICEVGPLPTETLAVPCKYITAFNTKSRKFPEESVEPAAYVLLKPHYVERWYEYNQEKALEQAVRFAYKLDRLTEVDKTTREIVVLALPQSLYQSELAGRGRLKACNEMESRQTWDATIQLFLDGITDETSKFDKTHKPNNGAIYHIHNRLERKICFPRNYLFDLLPSRTNVTAERLAYAFAQVSNSRVPQSGAASFSPMPIDSHSKYSDDIRQAIEAVEIPLMECAMSLDRVLTNQWASIQQQFALYLKHSKTQSDLESRVLCDFTHSICDGLTFVEIPDVFDDSDRPLAQELQAFAIVGNLDVTQNTKIGRAVGDNDMNHHSDEQLPSSVPQIVHIVRDFAQKIRMTRSHSGQDAAEKTAETTSPGRGRTHDSQGPLQGLCLDVAVPASATDPAVLLTDGIGPTRPMELQQSTPIADPPPHRGGAARNPSEQASWKSVCLPILFREYKRSLVSPLQGLNQARIYLLSAAAFFAALDMFEVAVFAIATVGSKGRLLCGWAEKVMPSDHSFVKVVHHIADVHCPEWDLSDSSDAIDFATFLALLRTRHIPDVVQRFEEKRSAFVQAWREGDRKRFHWTMAHQQEYSKAYKDAETAKKQQEATFSKLKKEMESLQNSDRQARMVCSACAKHVDAGAEPQQAATHLRTRPSKAQASRNPPTSPMTYSILTRGAVDEPPTTAQTKILSTRPQQHQQQPRVRVVEQAREHCADQPALPAAHPSVAAPPRRQQSSDTATTSKPPSRPPSAFDRQKVLQRRSLMKKPSFLDIGPFPLKRIGGRPELTARFVRCVTDHAPTGYYRDRFRSRLNEPTFCGLHSGRPAYHTREHVLLRCDR</sequence>
<evidence type="ECO:0000256" key="2">
    <source>
        <dbReference type="SAM" id="MobiDB-lite"/>
    </source>
</evidence>
<organism evidence="3 4">
    <name type="scientific">Trametes cubensis</name>
    <dbReference type="NCBI Taxonomy" id="1111947"/>
    <lineage>
        <taxon>Eukaryota</taxon>
        <taxon>Fungi</taxon>
        <taxon>Dikarya</taxon>
        <taxon>Basidiomycota</taxon>
        <taxon>Agaricomycotina</taxon>
        <taxon>Agaricomycetes</taxon>
        <taxon>Polyporales</taxon>
        <taxon>Polyporaceae</taxon>
        <taxon>Trametes</taxon>
    </lineage>
</organism>
<feature type="compositionally biased region" description="Basic and acidic residues" evidence="2">
    <location>
        <begin position="1190"/>
        <end position="1200"/>
    </location>
</feature>
<evidence type="ECO:0000313" key="3">
    <source>
        <dbReference type="EMBL" id="KAJ8457558.1"/>
    </source>
</evidence>
<reference evidence="3" key="1">
    <citation type="submission" date="2022-11" db="EMBL/GenBank/DDBJ databases">
        <title>Genome Sequence of Cubamyces cubensis.</title>
        <authorList>
            <person name="Buettner E."/>
        </authorList>
    </citation>
    <scope>NUCLEOTIDE SEQUENCE</scope>
    <source>
        <strain evidence="3">MPL-01</strain>
    </source>
</reference>
<evidence type="ECO:0000313" key="4">
    <source>
        <dbReference type="Proteomes" id="UP001215151"/>
    </source>
</evidence>
<feature type="region of interest" description="Disordered" evidence="2">
    <location>
        <begin position="840"/>
        <end position="871"/>
    </location>
</feature>
<dbReference type="EMBL" id="JAPEVG010000548">
    <property type="protein sequence ID" value="KAJ8457558.1"/>
    <property type="molecule type" value="Genomic_DNA"/>
</dbReference>
<proteinExistence type="predicted"/>
<feature type="region of interest" description="Disordered" evidence="2">
    <location>
        <begin position="149"/>
        <end position="178"/>
    </location>
</feature>